<keyword evidence="2" id="KW-0479">Metal-binding</keyword>
<dbReference type="Proteomes" id="UP000075531">
    <property type="component" value="Unassembled WGS sequence"/>
</dbReference>
<dbReference type="Gene3D" id="2.40.50.140">
    <property type="entry name" value="Nucleic acid-binding proteins"/>
    <property type="match status" value="1"/>
</dbReference>
<sequence length="490" mass="57264">MEIEFLKEIFLERNTLFSRLAIREYGVLKEIYIEENDNSPKVGEIYKGIVKNIVPAIKCAFVDIGYTKNCYLYMDKNFSNNIKTGQEIIVEVISEELGDKGAKVSTNFTIGGRYCVLGNFSKRIVFSKKILDKSFIYEMEQSLNIPKGISIVIRKNAEEKCINDINAEIKRLYCIYNNIINDSKHCIKPRLLLRNSNFYRSVEDEILLCDKCKIVVNDKDDYDYFNNLYYKNDNIDIIFHNESKNIFAYYGLEREILKATQSIVKLECGGYLVINKTEAMNVIDINSGANTDNNSINKTAYTTNLEAANEIVRQIKLRNLSGIIIIDFIDVKSRKLQNDIIEILRKGFLNDRSSVKILPFTQLNLVQIVRKRRGKSIYESIKEKYENSCVEGNRIKLSYMIFLIYNEIHSIIEEVSFNNVYIELNRVYMEGIRNNLDVLTEIAYKINGNIYINFTDINQYYTVKPLIFENDIRKEQYHKKLNQYILYKCI</sequence>
<dbReference type="STRING" id="1121338.CLTEP_15370"/>
<dbReference type="PANTHER" id="PTHR30001:SF0">
    <property type="entry name" value="RIBONUCLEASE G"/>
    <property type="match status" value="1"/>
</dbReference>
<dbReference type="EC" id="3.1.26.12" evidence="7"/>
<protein>
    <submittedName>
        <fullName evidence="7">Ribonuclease E</fullName>
        <ecNumber evidence="7">3.1.26.12</ecNumber>
    </submittedName>
</protein>
<dbReference type="InterPro" id="IPR012340">
    <property type="entry name" value="NA-bd_OB-fold"/>
</dbReference>
<dbReference type="InterPro" id="IPR004659">
    <property type="entry name" value="RNase_E/G"/>
</dbReference>
<evidence type="ECO:0000256" key="4">
    <source>
        <dbReference type="ARBA" id="ARBA00022842"/>
    </source>
</evidence>
<dbReference type="GO" id="GO:0046872">
    <property type="term" value="F:metal ion binding"/>
    <property type="evidence" value="ECO:0007669"/>
    <property type="project" value="UniProtKB-KW"/>
</dbReference>
<dbReference type="PANTHER" id="PTHR30001">
    <property type="entry name" value="RIBONUCLEASE"/>
    <property type="match status" value="1"/>
</dbReference>
<dbReference type="AlphaFoldDB" id="A0A151B3I2"/>
<dbReference type="InterPro" id="IPR003029">
    <property type="entry name" value="S1_domain"/>
</dbReference>
<comment type="caution">
    <text evidence="7">The sequence shown here is derived from an EMBL/GenBank/DDBJ whole genome shotgun (WGS) entry which is preliminary data.</text>
</comment>
<keyword evidence="3 7" id="KW-0378">Hydrolase</keyword>
<dbReference type="SMART" id="SM00316">
    <property type="entry name" value="S1"/>
    <property type="match status" value="1"/>
</dbReference>
<dbReference type="InterPro" id="IPR019307">
    <property type="entry name" value="RNA-bd_AU-1/RNase_E/G"/>
</dbReference>
<evidence type="ECO:0000256" key="2">
    <source>
        <dbReference type="ARBA" id="ARBA00022723"/>
    </source>
</evidence>
<keyword evidence="5" id="KW-0694">RNA-binding</keyword>
<comment type="cofactor">
    <cofactor evidence="1">
        <name>Mg(2+)</name>
        <dbReference type="ChEBI" id="CHEBI:18420"/>
    </cofactor>
</comment>
<accession>A0A151B3I2</accession>
<evidence type="ECO:0000259" key="6">
    <source>
        <dbReference type="SMART" id="SM00316"/>
    </source>
</evidence>
<dbReference type="GO" id="GO:0008995">
    <property type="term" value="F:ribonuclease E activity"/>
    <property type="evidence" value="ECO:0007669"/>
    <property type="project" value="UniProtKB-EC"/>
</dbReference>
<dbReference type="CDD" id="cd04453">
    <property type="entry name" value="S1_RNase_E"/>
    <property type="match status" value="1"/>
</dbReference>
<evidence type="ECO:0000256" key="1">
    <source>
        <dbReference type="ARBA" id="ARBA00001946"/>
    </source>
</evidence>
<dbReference type="OrthoDB" id="9804278at2"/>
<keyword evidence="4" id="KW-0460">Magnesium</keyword>
<feature type="domain" description="S1 motif" evidence="6">
    <location>
        <begin position="41"/>
        <end position="107"/>
    </location>
</feature>
<dbReference type="GO" id="GO:0006364">
    <property type="term" value="P:rRNA processing"/>
    <property type="evidence" value="ECO:0007669"/>
    <property type="project" value="TreeGrafter"/>
</dbReference>
<reference evidence="7 8" key="1">
    <citation type="submission" date="2016-02" db="EMBL/GenBank/DDBJ databases">
        <title>Genome sequence of Clostridium tepidiprofundi DSM 19306.</title>
        <authorList>
            <person name="Poehlein A."/>
            <person name="Daniel R."/>
        </authorList>
    </citation>
    <scope>NUCLEOTIDE SEQUENCE [LARGE SCALE GENOMIC DNA]</scope>
    <source>
        <strain evidence="7 8">DSM 19306</strain>
    </source>
</reference>
<organism evidence="7 8">
    <name type="scientific">Clostridium tepidiprofundi DSM 19306</name>
    <dbReference type="NCBI Taxonomy" id="1121338"/>
    <lineage>
        <taxon>Bacteria</taxon>
        <taxon>Bacillati</taxon>
        <taxon>Bacillota</taxon>
        <taxon>Clostridia</taxon>
        <taxon>Eubacteriales</taxon>
        <taxon>Clostridiaceae</taxon>
        <taxon>Clostridium</taxon>
    </lineage>
</organism>
<evidence type="ECO:0000313" key="8">
    <source>
        <dbReference type="Proteomes" id="UP000075531"/>
    </source>
</evidence>
<name>A0A151B3I2_9CLOT</name>
<dbReference type="PATRIC" id="fig|1121338.3.peg.1582"/>
<evidence type="ECO:0000256" key="5">
    <source>
        <dbReference type="ARBA" id="ARBA00022884"/>
    </source>
</evidence>
<evidence type="ECO:0000256" key="3">
    <source>
        <dbReference type="ARBA" id="ARBA00022801"/>
    </source>
</evidence>
<dbReference type="GO" id="GO:0003723">
    <property type="term" value="F:RNA binding"/>
    <property type="evidence" value="ECO:0007669"/>
    <property type="project" value="UniProtKB-KW"/>
</dbReference>
<evidence type="ECO:0000313" key="7">
    <source>
        <dbReference type="EMBL" id="KYH34489.1"/>
    </source>
</evidence>
<keyword evidence="8" id="KW-1185">Reference proteome</keyword>
<dbReference type="EMBL" id="LTBA01000015">
    <property type="protein sequence ID" value="KYH34489.1"/>
    <property type="molecule type" value="Genomic_DNA"/>
</dbReference>
<proteinExistence type="predicted"/>
<dbReference type="Pfam" id="PF10150">
    <property type="entry name" value="RNase_E_G"/>
    <property type="match status" value="1"/>
</dbReference>
<gene>
    <name evidence="7" type="primary">rne</name>
    <name evidence="7" type="ORF">CLTEP_15370</name>
</gene>
<dbReference type="GO" id="GO:0005737">
    <property type="term" value="C:cytoplasm"/>
    <property type="evidence" value="ECO:0007669"/>
    <property type="project" value="TreeGrafter"/>
</dbReference>
<dbReference type="SUPFAM" id="SSF50249">
    <property type="entry name" value="Nucleic acid-binding proteins"/>
    <property type="match status" value="1"/>
</dbReference>